<organism evidence="1 2">
    <name type="scientific">Myxacorys almedinensis A</name>
    <dbReference type="NCBI Taxonomy" id="2690445"/>
    <lineage>
        <taxon>Bacteria</taxon>
        <taxon>Bacillati</taxon>
        <taxon>Cyanobacteriota</taxon>
        <taxon>Cyanophyceae</taxon>
        <taxon>Leptolyngbyales</taxon>
        <taxon>Leptolyngbyaceae</taxon>
        <taxon>Myxacorys</taxon>
        <taxon>Myxacorys almedinensis</taxon>
    </lineage>
</organism>
<accession>A0A8J8CL32</accession>
<name>A0A8J8CL32_9CYAN</name>
<evidence type="ECO:0000313" key="2">
    <source>
        <dbReference type="Proteomes" id="UP000646053"/>
    </source>
</evidence>
<evidence type="ECO:0000313" key="1">
    <source>
        <dbReference type="EMBL" id="NDJ19206.1"/>
    </source>
</evidence>
<reference evidence="1" key="1">
    <citation type="submission" date="2019-12" db="EMBL/GenBank/DDBJ databases">
        <title>High-Quality draft genome sequences of three cyanobacteria isolated from the limestone walls of the Old Cathedral of Coimbra.</title>
        <authorList>
            <person name="Tiago I."/>
            <person name="Soares F."/>
            <person name="Portugal A."/>
        </authorList>
    </citation>
    <scope>NUCLEOTIDE SEQUENCE</scope>
    <source>
        <strain evidence="1">A</strain>
    </source>
</reference>
<keyword evidence="2" id="KW-1185">Reference proteome</keyword>
<sequence>MQVVCNYGAILGIGFFVLVGASSATALPGQSIDEVASWMQANPTVRPRRGEKLLVRKQDSAAQSFSFQASLLPPGKITALANGGIVRSEVLTLFDVRNGVTFDRLRASLRNIYGATLSQDYDRAQVIYTYPTANTIQHEVNRADPHRAALQGELRQSDRYAYWLEVAQTSEGRATSGRLTVLLRDDVEKLAAELRNKE</sequence>
<proteinExistence type="predicted"/>
<dbReference type="AlphaFoldDB" id="A0A8J8CL32"/>
<protein>
    <submittedName>
        <fullName evidence="1">Uncharacterized protein</fullName>
    </submittedName>
</protein>
<gene>
    <name evidence="1" type="ORF">GS601_18245</name>
</gene>
<dbReference type="Proteomes" id="UP000646053">
    <property type="component" value="Unassembled WGS sequence"/>
</dbReference>
<comment type="caution">
    <text evidence="1">The sequence shown here is derived from an EMBL/GenBank/DDBJ whole genome shotgun (WGS) entry which is preliminary data.</text>
</comment>
<dbReference type="EMBL" id="WVIE01000026">
    <property type="protein sequence ID" value="NDJ19206.1"/>
    <property type="molecule type" value="Genomic_DNA"/>
</dbReference>
<dbReference type="RefSeq" id="WP_162424733.1">
    <property type="nucleotide sequence ID" value="NZ_WVIE01000026.1"/>
</dbReference>